<evidence type="ECO:0000256" key="1">
    <source>
        <dbReference type="SAM" id="Phobius"/>
    </source>
</evidence>
<keyword evidence="1" id="KW-1133">Transmembrane helix</keyword>
<gene>
    <name evidence="2" type="ORF">BJ095_102122</name>
</gene>
<dbReference type="EMBL" id="QJTJ01000002">
    <property type="protein sequence ID" value="PYF08357.1"/>
    <property type="molecule type" value="Genomic_DNA"/>
</dbReference>
<dbReference type="RefSeq" id="WP_107931892.1">
    <property type="nucleotide sequence ID" value="NZ_CP085009.1"/>
</dbReference>
<organism evidence="2 3">
    <name type="scientific">Ureibacillus chungkukjangi</name>
    <dbReference type="NCBI Taxonomy" id="1202712"/>
    <lineage>
        <taxon>Bacteria</taxon>
        <taxon>Bacillati</taxon>
        <taxon>Bacillota</taxon>
        <taxon>Bacilli</taxon>
        <taxon>Bacillales</taxon>
        <taxon>Caryophanaceae</taxon>
        <taxon>Ureibacillus</taxon>
    </lineage>
</organism>
<protein>
    <submittedName>
        <fullName evidence="2">Uncharacterized protein</fullName>
    </submittedName>
</protein>
<keyword evidence="1" id="KW-0812">Transmembrane</keyword>
<sequence length="73" mass="8362">MEKGKPSRLEGGRAKYAGIVVALGLLYNVVQYWGENWFWTIFFSLGALICGTIGYFDLRRAILNNKFRTNNKN</sequence>
<feature type="transmembrane region" description="Helical" evidence="1">
    <location>
        <begin position="12"/>
        <end position="30"/>
    </location>
</feature>
<evidence type="ECO:0000313" key="2">
    <source>
        <dbReference type="EMBL" id="PYF08357.1"/>
    </source>
</evidence>
<accession>A0A318TX80</accession>
<keyword evidence="3" id="KW-1185">Reference proteome</keyword>
<feature type="transmembrane region" description="Helical" evidence="1">
    <location>
        <begin position="36"/>
        <end position="58"/>
    </location>
</feature>
<dbReference type="Proteomes" id="UP000247416">
    <property type="component" value="Unassembled WGS sequence"/>
</dbReference>
<reference evidence="2 3" key="1">
    <citation type="submission" date="2018-06" db="EMBL/GenBank/DDBJ databases">
        <title>Genomic Encyclopedia of Archaeal and Bacterial Type Strains, Phase II (KMG-II): from individual species to whole genera.</title>
        <authorList>
            <person name="Goeker M."/>
        </authorList>
    </citation>
    <scope>NUCLEOTIDE SEQUENCE [LARGE SCALE GENOMIC DNA]</scope>
    <source>
        <strain evidence="2 3">KACC 16626</strain>
    </source>
</reference>
<dbReference type="OrthoDB" id="2428698at2"/>
<evidence type="ECO:0000313" key="3">
    <source>
        <dbReference type="Proteomes" id="UP000247416"/>
    </source>
</evidence>
<comment type="caution">
    <text evidence="2">The sequence shown here is derived from an EMBL/GenBank/DDBJ whole genome shotgun (WGS) entry which is preliminary data.</text>
</comment>
<dbReference type="AlphaFoldDB" id="A0A318TX80"/>
<name>A0A318TX80_9BACL</name>
<keyword evidence="1" id="KW-0472">Membrane</keyword>
<proteinExistence type="predicted"/>